<dbReference type="GO" id="GO:0043571">
    <property type="term" value="P:maintenance of CRISPR repeat elements"/>
    <property type="evidence" value="ECO:0007669"/>
    <property type="project" value="UniProtKB-UniRule"/>
</dbReference>
<evidence type="ECO:0000256" key="2">
    <source>
        <dbReference type="ARBA" id="ARBA00022723"/>
    </source>
</evidence>
<evidence type="ECO:0000256" key="6">
    <source>
        <dbReference type="ARBA" id="ARBA00023118"/>
    </source>
</evidence>
<dbReference type="CDD" id="cd09634">
    <property type="entry name" value="Cas1_I-II-III"/>
    <property type="match status" value="1"/>
</dbReference>
<evidence type="ECO:0000313" key="11">
    <source>
        <dbReference type="Proteomes" id="UP000027093"/>
    </source>
</evidence>
<accession>A0A060HKJ5</accession>
<feature type="binding site" evidence="9">
    <location>
        <position position="162"/>
    </location>
    <ligand>
        <name>Mn(2+)</name>
        <dbReference type="ChEBI" id="CHEBI:29035"/>
    </ligand>
</feature>
<dbReference type="InterPro" id="IPR050646">
    <property type="entry name" value="Cas1"/>
</dbReference>
<evidence type="ECO:0000256" key="3">
    <source>
        <dbReference type="ARBA" id="ARBA00022759"/>
    </source>
</evidence>
<sequence>MILEISSHGSVLKRQNDLFVVKNQDGTSEIPAEKVDAIMVSANVLISSQAVKLCIEKNIQLVVADWAGRPMARLWTSTAGKSTELRRKQYVNQETPMAVQLSLELVRAKLKGQREFLLDLKNNRKAEVPEITRAIAVISEALLQVGKLAIDGRTKQTLLGFEGTSASAYFRAISAVLPAKWSFERRSQYPALDGFNALLNYAYGIAYSDVEKIIILSGLDPNAGFYHADSYGKPTLSFDLMEPVRPLVDRTVTSLFSKKMVSESWFEDRDGQGIFLAKDARLALLTSYSEKNRKELEKIAWGFCRKIIEQLAKEDKAE</sequence>
<keyword evidence="4 9" id="KW-0378">Hydrolase</keyword>
<dbReference type="HAMAP" id="MF_01470">
    <property type="entry name" value="Cas1"/>
    <property type="match status" value="1"/>
</dbReference>
<dbReference type="KEGG" id="nvn:NVIE_017320"/>
<evidence type="ECO:0000256" key="8">
    <source>
        <dbReference type="ARBA" id="ARBA00023211"/>
    </source>
</evidence>
<keyword evidence="1 9" id="KW-0540">Nuclease</keyword>
<evidence type="ECO:0000256" key="4">
    <source>
        <dbReference type="ARBA" id="ARBA00022801"/>
    </source>
</evidence>
<dbReference type="Proteomes" id="UP000027093">
    <property type="component" value="Chromosome"/>
</dbReference>
<dbReference type="EMBL" id="CP007536">
    <property type="protein sequence ID" value="AIC15993.1"/>
    <property type="molecule type" value="Genomic_DNA"/>
</dbReference>
<proteinExistence type="inferred from homology"/>
<evidence type="ECO:0000313" key="10">
    <source>
        <dbReference type="EMBL" id="AIC15993.1"/>
    </source>
</evidence>
<dbReference type="InterPro" id="IPR042211">
    <property type="entry name" value="CRISPR-assoc_Cas1_N"/>
</dbReference>
<dbReference type="RefSeq" id="WP_075054869.1">
    <property type="nucleotide sequence ID" value="NZ_CP007536.1"/>
</dbReference>
<dbReference type="PANTHER" id="PTHR34353:SF2">
    <property type="entry name" value="CRISPR-ASSOCIATED ENDONUCLEASE CAS1 1"/>
    <property type="match status" value="1"/>
</dbReference>
<dbReference type="AlphaFoldDB" id="A0A060HKJ5"/>
<comment type="function">
    <text evidence="9">CRISPR (clustered regularly interspaced short palindromic repeat), is an adaptive immune system that provides protection against mobile genetic elements (viruses, transposable elements and conjugative plasmids). CRISPR clusters contain spacers, sequences complementary to antecedent mobile elements, and target invading nucleic acids. CRISPR clusters are transcribed and processed into CRISPR RNA (crRNA). Acts as a dsDNA endonuclease. Involved in the integration of spacer DNA into the CRISPR cassette.</text>
</comment>
<comment type="cofactor">
    <cofactor evidence="9">
        <name>Mg(2+)</name>
        <dbReference type="ChEBI" id="CHEBI:18420"/>
    </cofactor>
    <cofactor evidence="9">
        <name>Mn(2+)</name>
        <dbReference type="ChEBI" id="CHEBI:29035"/>
    </cofactor>
</comment>
<dbReference type="InterPro" id="IPR002729">
    <property type="entry name" value="CRISPR-assoc_Cas1"/>
</dbReference>
<keyword evidence="3 9" id="KW-0255">Endonuclease</keyword>
<evidence type="ECO:0000256" key="5">
    <source>
        <dbReference type="ARBA" id="ARBA00022842"/>
    </source>
</evidence>
<organism evidence="10 11">
    <name type="scientific">Nitrososphaera viennensis EN76</name>
    <dbReference type="NCBI Taxonomy" id="926571"/>
    <lineage>
        <taxon>Archaea</taxon>
        <taxon>Nitrososphaerota</taxon>
        <taxon>Nitrososphaeria</taxon>
        <taxon>Nitrososphaerales</taxon>
        <taxon>Nitrososphaeraceae</taxon>
        <taxon>Nitrososphaera</taxon>
    </lineage>
</organism>
<keyword evidence="2 9" id="KW-0479">Metal-binding</keyword>
<dbReference type="GO" id="GO:0004519">
    <property type="term" value="F:endonuclease activity"/>
    <property type="evidence" value="ECO:0007669"/>
    <property type="project" value="UniProtKB-UniRule"/>
</dbReference>
<dbReference type="GeneID" id="74946999"/>
<reference evidence="10 11" key="1">
    <citation type="journal article" date="2014" name="Int. J. Syst. Evol. Microbiol.">
        <title>Nitrososphaera viennensis gen. nov., sp. nov., an aerobic and mesophilic, ammonia-oxidizing archaeon from soil and a member of the archaeal phylum Thaumarchaeota.</title>
        <authorList>
            <person name="Stieglmeier M."/>
            <person name="Klingl A."/>
            <person name="Alves R.J."/>
            <person name="Rittmann S.K."/>
            <person name="Melcher M."/>
            <person name="Leisch N."/>
            <person name="Schleper C."/>
        </authorList>
    </citation>
    <scope>NUCLEOTIDE SEQUENCE [LARGE SCALE GENOMIC DNA]</scope>
    <source>
        <strain evidence="10">EN76</strain>
    </source>
</reference>
<keyword evidence="6 9" id="KW-0051">Antiviral defense</keyword>
<dbReference type="NCBIfam" id="TIGR00287">
    <property type="entry name" value="cas1"/>
    <property type="match status" value="1"/>
</dbReference>
<dbReference type="Gene3D" id="3.100.10.20">
    <property type="entry name" value="CRISPR-associated endonuclease Cas1, N-terminal domain"/>
    <property type="match status" value="1"/>
</dbReference>
<keyword evidence="8 9" id="KW-0464">Manganese</keyword>
<gene>
    <name evidence="10" type="primary">cas1-1</name>
    <name evidence="9" type="synonym">cas1</name>
    <name evidence="10" type="ORF">NVIE_017320</name>
</gene>
<dbReference type="STRING" id="926571.NVIE_017320"/>
<evidence type="ECO:0000256" key="1">
    <source>
        <dbReference type="ARBA" id="ARBA00022722"/>
    </source>
</evidence>
<keyword evidence="11" id="KW-1185">Reference proteome</keyword>
<dbReference type="InterPro" id="IPR042206">
    <property type="entry name" value="CRISPR-assoc_Cas1_C"/>
</dbReference>
<dbReference type="Pfam" id="PF01867">
    <property type="entry name" value="Cas_Cas1"/>
    <property type="match status" value="1"/>
</dbReference>
<comment type="subunit">
    <text evidence="9">Homodimer, forms a heterotetramer with a Cas2 homodimer.</text>
</comment>
<comment type="similarity">
    <text evidence="9">Belongs to the CRISPR-associated endonuclease Cas1 family.</text>
</comment>
<protein>
    <recommendedName>
        <fullName evidence="9">CRISPR-associated endonuclease Cas1</fullName>
        <ecNumber evidence="9">3.1.-.-</ecNumber>
    </recommendedName>
</protein>
<dbReference type="GO" id="GO:0046872">
    <property type="term" value="F:metal ion binding"/>
    <property type="evidence" value="ECO:0007669"/>
    <property type="project" value="UniProtKB-UniRule"/>
</dbReference>
<keyword evidence="5 9" id="KW-0460">Magnesium</keyword>
<dbReference type="Gene3D" id="1.20.120.920">
    <property type="entry name" value="CRISPR-associated endonuclease Cas1, C-terminal domain"/>
    <property type="match status" value="1"/>
</dbReference>
<name>A0A060HKJ5_9ARCH</name>
<evidence type="ECO:0000256" key="7">
    <source>
        <dbReference type="ARBA" id="ARBA00023125"/>
    </source>
</evidence>
<dbReference type="HOGENOM" id="CLU_052779_1_0_2"/>
<feature type="binding site" evidence="9">
    <location>
        <position position="242"/>
    </location>
    <ligand>
        <name>Mn(2+)</name>
        <dbReference type="ChEBI" id="CHEBI:29035"/>
    </ligand>
</feature>
<evidence type="ECO:0000256" key="9">
    <source>
        <dbReference type="HAMAP-Rule" id="MF_01470"/>
    </source>
</evidence>
<dbReference type="GO" id="GO:0003677">
    <property type="term" value="F:DNA binding"/>
    <property type="evidence" value="ECO:0007669"/>
    <property type="project" value="UniProtKB-KW"/>
</dbReference>
<dbReference type="GO" id="GO:0051607">
    <property type="term" value="P:defense response to virus"/>
    <property type="evidence" value="ECO:0007669"/>
    <property type="project" value="UniProtKB-UniRule"/>
</dbReference>
<dbReference type="GO" id="GO:0016787">
    <property type="term" value="F:hydrolase activity"/>
    <property type="evidence" value="ECO:0007669"/>
    <property type="project" value="UniProtKB-KW"/>
</dbReference>
<keyword evidence="7 9" id="KW-0238">DNA-binding</keyword>
<feature type="binding site" evidence="9">
    <location>
        <position position="227"/>
    </location>
    <ligand>
        <name>Mn(2+)</name>
        <dbReference type="ChEBI" id="CHEBI:29035"/>
    </ligand>
</feature>
<dbReference type="OrthoDB" id="2216at2157"/>
<dbReference type="PANTHER" id="PTHR34353">
    <property type="entry name" value="CRISPR-ASSOCIATED ENDONUCLEASE CAS1 1"/>
    <property type="match status" value="1"/>
</dbReference>
<dbReference type="EC" id="3.1.-.-" evidence="9"/>